<organism evidence="2 3">
    <name type="scientific">Notoacmeibacter ruber</name>
    <dbReference type="NCBI Taxonomy" id="2670375"/>
    <lineage>
        <taxon>Bacteria</taxon>
        <taxon>Pseudomonadati</taxon>
        <taxon>Pseudomonadota</taxon>
        <taxon>Alphaproteobacteria</taxon>
        <taxon>Hyphomicrobiales</taxon>
        <taxon>Notoacmeibacteraceae</taxon>
        <taxon>Notoacmeibacter</taxon>
    </lineage>
</organism>
<dbReference type="InterPro" id="IPR012347">
    <property type="entry name" value="Ferritin-like"/>
</dbReference>
<dbReference type="SUPFAM" id="SSF47240">
    <property type="entry name" value="Ferritin-like"/>
    <property type="match status" value="1"/>
</dbReference>
<proteinExistence type="predicted"/>
<accession>A0A3L7JAB6</accession>
<gene>
    <name evidence="2" type="ORF">D8780_03465</name>
</gene>
<dbReference type="CDD" id="cd07909">
    <property type="entry name" value="YciF"/>
    <property type="match status" value="1"/>
</dbReference>
<dbReference type="RefSeq" id="WP_121644367.1">
    <property type="nucleotide sequence ID" value="NZ_RCWN01000001.1"/>
</dbReference>
<dbReference type="InterPro" id="IPR009078">
    <property type="entry name" value="Ferritin-like_SF"/>
</dbReference>
<dbReference type="InterPro" id="IPR047114">
    <property type="entry name" value="YciF"/>
</dbReference>
<dbReference type="InterPro" id="IPR010287">
    <property type="entry name" value="DUF892_YciF-like"/>
</dbReference>
<evidence type="ECO:0000313" key="2">
    <source>
        <dbReference type="EMBL" id="RLQ87399.1"/>
    </source>
</evidence>
<evidence type="ECO:0000256" key="1">
    <source>
        <dbReference type="SAM" id="Coils"/>
    </source>
</evidence>
<dbReference type="PANTHER" id="PTHR30565">
    <property type="entry name" value="PROTEIN YCIF"/>
    <property type="match status" value="1"/>
</dbReference>
<keyword evidence="3" id="KW-1185">Reference proteome</keyword>
<dbReference type="AlphaFoldDB" id="A0A3L7JAB6"/>
<sequence length="164" mass="18597">MSISNLEDLFEHTLKDIYFAENHIHKHLPDMIEKASSTKLKTALKDHRKETEEQIERLKSVFKILGKKAEGEECPAIEGIVEEAGELLSEIDDKSTRDAAIVSCAQAVEHYEITRYGTLITWATELDLDKEIKNLLRDTLSEEDSADEKLTALAEERLNEKAKG</sequence>
<evidence type="ECO:0000313" key="3">
    <source>
        <dbReference type="Proteomes" id="UP000281094"/>
    </source>
</evidence>
<dbReference type="Gene3D" id="1.20.1260.10">
    <property type="match status" value="1"/>
</dbReference>
<dbReference type="EMBL" id="RCWN01000001">
    <property type="protein sequence ID" value="RLQ87399.1"/>
    <property type="molecule type" value="Genomic_DNA"/>
</dbReference>
<dbReference type="PANTHER" id="PTHR30565:SF9">
    <property type="entry name" value="PROTEIN YCIF"/>
    <property type="match status" value="1"/>
</dbReference>
<name>A0A3L7JAB6_9HYPH</name>
<feature type="coiled-coil region" evidence="1">
    <location>
        <begin position="41"/>
        <end position="68"/>
    </location>
</feature>
<dbReference type="Pfam" id="PF05974">
    <property type="entry name" value="DUF892"/>
    <property type="match status" value="1"/>
</dbReference>
<keyword evidence="1" id="KW-0175">Coiled coil</keyword>
<protein>
    <submittedName>
        <fullName evidence="2">Ferritin-like domain-containing protein</fullName>
    </submittedName>
</protein>
<dbReference type="Proteomes" id="UP000281094">
    <property type="component" value="Unassembled WGS sequence"/>
</dbReference>
<reference evidence="2 3" key="1">
    <citation type="submission" date="2018-10" db="EMBL/GenBank/DDBJ databases">
        <title>Notoacmeibacter sp. M2BS9Y-3-1, whole genome shotgun sequence.</title>
        <authorList>
            <person name="Tuo L."/>
        </authorList>
    </citation>
    <scope>NUCLEOTIDE SEQUENCE [LARGE SCALE GENOMIC DNA]</scope>
    <source>
        <strain evidence="2 3">M2BS9Y-3-1</strain>
    </source>
</reference>
<comment type="caution">
    <text evidence="2">The sequence shown here is derived from an EMBL/GenBank/DDBJ whole genome shotgun (WGS) entry which is preliminary data.</text>
</comment>